<protein>
    <submittedName>
        <fullName evidence="1">Uncharacterized protein</fullName>
    </submittedName>
</protein>
<accession>A0A7R8ZGR7</accession>
<proteinExistence type="predicted"/>
<dbReference type="AlphaFoldDB" id="A0A7R8ZGR7"/>
<name>A0A7R8ZGR7_9CRUS</name>
<sequence length="147" mass="16641">MKLTIFTIALTLFALSSYGQPVPSEELSGGAQKALASLPQKERENLAKLRETISFLSEEDKKKVRQAIDRCCGLDYKPTNLKGKEEDRCCGLDYKPTNLKGKEEDRCCGLDYKPTNLKASRYKISRIATDEDNAAEDRRRIGFIVRF</sequence>
<dbReference type="EMBL" id="OB660231">
    <property type="protein sequence ID" value="CAD7223630.1"/>
    <property type="molecule type" value="Genomic_DNA"/>
</dbReference>
<reference evidence="1" key="1">
    <citation type="submission" date="2020-11" db="EMBL/GenBank/DDBJ databases">
        <authorList>
            <person name="Tran Van P."/>
        </authorList>
    </citation>
    <scope>NUCLEOTIDE SEQUENCE</scope>
</reference>
<gene>
    <name evidence="1" type="ORF">CTOB1V02_LOCUS1610</name>
</gene>
<evidence type="ECO:0000313" key="1">
    <source>
        <dbReference type="EMBL" id="CAD7223630.1"/>
    </source>
</evidence>
<organism evidence="1">
    <name type="scientific">Cyprideis torosa</name>
    <dbReference type="NCBI Taxonomy" id="163714"/>
    <lineage>
        <taxon>Eukaryota</taxon>
        <taxon>Metazoa</taxon>
        <taxon>Ecdysozoa</taxon>
        <taxon>Arthropoda</taxon>
        <taxon>Crustacea</taxon>
        <taxon>Oligostraca</taxon>
        <taxon>Ostracoda</taxon>
        <taxon>Podocopa</taxon>
        <taxon>Podocopida</taxon>
        <taxon>Cytherocopina</taxon>
        <taxon>Cytheroidea</taxon>
        <taxon>Cytherideidae</taxon>
        <taxon>Cyprideis</taxon>
    </lineage>
</organism>